<dbReference type="OrthoDB" id="9807247at2"/>
<dbReference type="SUPFAM" id="SSF81606">
    <property type="entry name" value="PP2C-like"/>
    <property type="match status" value="1"/>
</dbReference>
<dbReference type="Proteomes" id="UP000190037">
    <property type="component" value="Unassembled WGS sequence"/>
</dbReference>
<protein>
    <submittedName>
        <fullName evidence="3">PAS domain S-box protein</fullName>
    </submittedName>
</protein>
<name>A0A1T3P2I4_9ACTN</name>
<dbReference type="PANTHER" id="PTHR43156">
    <property type="entry name" value="STAGE II SPORULATION PROTEIN E-RELATED"/>
    <property type="match status" value="1"/>
</dbReference>
<gene>
    <name evidence="3" type="ORF">B4N89_21500</name>
</gene>
<feature type="domain" description="PAS" evidence="2">
    <location>
        <begin position="158"/>
        <end position="194"/>
    </location>
</feature>
<dbReference type="Pfam" id="PF01590">
    <property type="entry name" value="GAF"/>
    <property type="match status" value="1"/>
</dbReference>
<evidence type="ECO:0000259" key="2">
    <source>
        <dbReference type="PROSITE" id="PS50112"/>
    </source>
</evidence>
<dbReference type="InterPro" id="IPR000014">
    <property type="entry name" value="PAS"/>
</dbReference>
<dbReference type="CDD" id="cd00130">
    <property type="entry name" value="PAS"/>
    <property type="match status" value="1"/>
</dbReference>
<dbReference type="eggNOG" id="COG2203">
    <property type="taxonomic scope" value="Bacteria"/>
</dbReference>
<dbReference type="eggNOG" id="COG2172">
    <property type="taxonomic scope" value="Bacteria"/>
</dbReference>
<evidence type="ECO:0000313" key="4">
    <source>
        <dbReference type="Proteomes" id="UP000190037"/>
    </source>
</evidence>
<dbReference type="CDD" id="cd16936">
    <property type="entry name" value="HATPase_RsbW-like"/>
    <property type="match status" value="1"/>
</dbReference>
<comment type="caution">
    <text evidence="3">The sequence shown here is derived from an EMBL/GenBank/DDBJ whole genome shotgun (WGS) entry which is preliminary data.</text>
</comment>
<dbReference type="Gene3D" id="3.30.565.10">
    <property type="entry name" value="Histidine kinase-like ATPase, C-terminal domain"/>
    <property type="match status" value="1"/>
</dbReference>
<dbReference type="RefSeq" id="WP_078977468.1">
    <property type="nucleotide sequence ID" value="NZ_MWQN01000001.1"/>
</dbReference>
<dbReference type="FunFam" id="3.60.40.10:FF:000034">
    <property type="entry name" value="PAS domain S-box protein"/>
    <property type="match status" value="1"/>
</dbReference>
<dbReference type="STRING" id="159449.B4N89_21500"/>
<evidence type="ECO:0000256" key="1">
    <source>
        <dbReference type="ARBA" id="ARBA00022801"/>
    </source>
</evidence>
<dbReference type="SMART" id="SM00065">
    <property type="entry name" value="GAF"/>
    <property type="match status" value="2"/>
</dbReference>
<evidence type="ECO:0000313" key="3">
    <source>
        <dbReference type="EMBL" id="OPC83171.1"/>
    </source>
</evidence>
<dbReference type="PANTHER" id="PTHR43156:SF2">
    <property type="entry name" value="STAGE II SPORULATION PROTEIN E"/>
    <property type="match status" value="1"/>
</dbReference>
<dbReference type="InterPro" id="IPR035965">
    <property type="entry name" value="PAS-like_dom_sf"/>
</dbReference>
<dbReference type="InterPro" id="IPR052016">
    <property type="entry name" value="Bact_Sigma-Reg"/>
</dbReference>
<dbReference type="Gene3D" id="3.60.40.10">
    <property type="entry name" value="PPM-type phosphatase domain"/>
    <property type="match status" value="1"/>
</dbReference>
<dbReference type="eggNOG" id="COG2208">
    <property type="taxonomic scope" value="Bacteria"/>
</dbReference>
<dbReference type="InterPro" id="IPR036457">
    <property type="entry name" value="PPM-type-like_dom_sf"/>
</dbReference>
<dbReference type="Gene3D" id="3.30.450.20">
    <property type="entry name" value="PAS domain"/>
    <property type="match status" value="1"/>
</dbReference>
<dbReference type="PROSITE" id="PS50112">
    <property type="entry name" value="PAS"/>
    <property type="match status" value="1"/>
</dbReference>
<organism evidence="3 4">
    <name type="scientific">Embleya scabrispora</name>
    <dbReference type="NCBI Taxonomy" id="159449"/>
    <lineage>
        <taxon>Bacteria</taxon>
        <taxon>Bacillati</taxon>
        <taxon>Actinomycetota</taxon>
        <taxon>Actinomycetes</taxon>
        <taxon>Kitasatosporales</taxon>
        <taxon>Streptomycetaceae</taxon>
        <taxon>Embleya</taxon>
    </lineage>
</organism>
<dbReference type="Gene3D" id="3.30.450.40">
    <property type="match status" value="2"/>
</dbReference>
<dbReference type="SUPFAM" id="SSF55781">
    <property type="entry name" value="GAF domain-like"/>
    <property type="match status" value="2"/>
</dbReference>
<dbReference type="SUPFAM" id="SSF55785">
    <property type="entry name" value="PYP-like sensor domain (PAS domain)"/>
    <property type="match status" value="1"/>
</dbReference>
<dbReference type="InterPro" id="IPR003594">
    <property type="entry name" value="HATPase_dom"/>
</dbReference>
<proteinExistence type="predicted"/>
<dbReference type="InterPro" id="IPR001932">
    <property type="entry name" value="PPM-type_phosphatase-like_dom"/>
</dbReference>
<dbReference type="Pfam" id="PF07228">
    <property type="entry name" value="SpoIIE"/>
    <property type="match status" value="1"/>
</dbReference>
<dbReference type="AlphaFoldDB" id="A0A1T3P2I4"/>
<dbReference type="GO" id="GO:0016791">
    <property type="term" value="F:phosphatase activity"/>
    <property type="evidence" value="ECO:0007669"/>
    <property type="project" value="TreeGrafter"/>
</dbReference>
<dbReference type="InterPro" id="IPR036890">
    <property type="entry name" value="HATPase_C_sf"/>
</dbReference>
<dbReference type="Pfam" id="PF13581">
    <property type="entry name" value="HATPase_c_2"/>
    <property type="match status" value="1"/>
</dbReference>
<keyword evidence="4" id="KW-1185">Reference proteome</keyword>
<dbReference type="InterPro" id="IPR003018">
    <property type="entry name" value="GAF"/>
</dbReference>
<keyword evidence="1" id="KW-0378">Hydrolase</keyword>
<dbReference type="EMBL" id="MWQN01000001">
    <property type="protein sequence ID" value="OPC83171.1"/>
    <property type="molecule type" value="Genomic_DNA"/>
</dbReference>
<dbReference type="SUPFAM" id="SSF55874">
    <property type="entry name" value="ATPase domain of HSP90 chaperone/DNA topoisomerase II/histidine kinase"/>
    <property type="match status" value="1"/>
</dbReference>
<dbReference type="InterPro" id="IPR029016">
    <property type="entry name" value="GAF-like_dom_sf"/>
</dbReference>
<sequence>MLITARMSAAFAPEGRSVAAARSFVRKTLTDWDAGDVVDDAVLLTSELVTNAIVHAGTSAEVSCVRYDGGVQIEVTDHYPSRELPEPATGFDDGDESGRGLFLSASLASAWGVEYAKNVKRVWFRLELPDPVSATSSAGPLLPANALPDAAVPVRVAVVHADASRKVTHWSPEAARLFGLGDTEAIGMALGDLIAWPQTPGTELTLDEMLELSRWQGGYDVRAADGVATRVFASHVRLRDADGDPALVALLVPAQARALLENRDASRGRAGAAIPVDSEWDGIDGLSRLGLEDLLQRAVERARDLLDADAAFVLLATDDESEMEVRATTGLAGAVHRLSRVPVETSVGRYGSARMPAVHEDLVAGPDAVPILQETRMRSAVTVPLKVEGRLTGTLGVASESAARFDNDDAARLQRAADRVSLTVESARLSELERVRRGSLSFLAEASDLLAGTLDPEMTLAMIAQIVVPRLGTWCAVHTGESHAPVLSVVWHADEMRIDDLRALLDRAEAPRAQPTPGARRWLGLRSLDPEVVREHSDLVTGEAVTLPLVARGRGIGMLTFGILAGDRFRRDTLELAEDLSRRAALAMDNARLYSERNATSQALQRSLLPPELPKVPGVDVEVVYQASGEGNEVGGDFYDLFTIGEDKWGFAIGDVCGTGPEAAAVTGLARQALRLLTREGLSVPAVLQRLNTAILDEGPRSRFLTLLHGHLTHRDGGGVRLSLVSAGHPLPLRLRPDGTVDAVATPQPLLGVMDEVDLVLETVDLDPGDVLVCVTDGVTERREGTRMLGDDGLAEVLSGCTGLTAGAVAARIHRAVEQFAEEQARDDMAILVLRVSGDN</sequence>
<dbReference type="SMART" id="SM00331">
    <property type="entry name" value="PP2C_SIG"/>
    <property type="match status" value="1"/>
</dbReference>
<accession>A0A1T3P2I4</accession>
<reference evidence="3 4" key="1">
    <citation type="submission" date="2017-03" db="EMBL/GenBank/DDBJ databases">
        <title>Draft genome sequence of Streptomyces scabrisporus NF3, endophyte isolated from Amphipterygium adstringens.</title>
        <authorList>
            <person name="Vazquez M."/>
            <person name="Ceapa C.D."/>
            <person name="Rodriguez Luna D."/>
            <person name="Sanchez Esquivel S."/>
        </authorList>
    </citation>
    <scope>NUCLEOTIDE SEQUENCE [LARGE SCALE GENOMIC DNA]</scope>
    <source>
        <strain evidence="3 4">NF3</strain>
    </source>
</reference>